<evidence type="ECO:0000313" key="2">
    <source>
        <dbReference type="Proteomes" id="UP001059934"/>
    </source>
</evidence>
<protein>
    <submittedName>
        <fullName evidence="1">Uncharacterized protein</fullName>
    </submittedName>
</protein>
<proteinExistence type="predicted"/>
<dbReference type="EMBL" id="CP103416">
    <property type="protein sequence ID" value="UVW34890.1"/>
    <property type="molecule type" value="Genomic_DNA"/>
</dbReference>
<dbReference type="Proteomes" id="UP001059934">
    <property type="component" value="Chromosome"/>
</dbReference>
<accession>A0ABY5TNF7</accession>
<gene>
    <name evidence="1" type="ORF">NYF23_12870</name>
</gene>
<sequence>MKTTTTVGQIKTPKTVNEFRQNLKRYFYGCGKNALYVKPENGVARAIPIASISSLNDIYRLTGSGFGGDGSSPCIIPLINFDMDEVADYMDANELYFNAWGFFGDEYKVYNKEKSSKVQRKVKNPQWFSLDNQILREFYVKVLGEFAGYSVLEQEVA</sequence>
<name>A0ABY5TNF7_9GAMM</name>
<reference evidence="1" key="1">
    <citation type="submission" date="2022-08" db="EMBL/GenBank/DDBJ databases">
        <title>Catabolic pathway analysis in culturable SAR92 clade bacteria reveals their overlooked roles in DMSP degradation in coastal seas.</title>
        <authorList>
            <person name="He X."/>
            <person name="Zhang X."/>
            <person name="Zhang Y."/>
        </authorList>
    </citation>
    <scope>NUCLEOTIDE SEQUENCE</scope>
    <source>
        <strain evidence="1">H455</strain>
    </source>
</reference>
<keyword evidence="2" id="KW-1185">Reference proteome</keyword>
<organism evidence="1 2">
    <name type="scientific">SAR92 clade bacterium H455</name>
    <dbReference type="NCBI Taxonomy" id="2974818"/>
    <lineage>
        <taxon>Bacteria</taxon>
        <taxon>Pseudomonadati</taxon>
        <taxon>Pseudomonadota</taxon>
        <taxon>Gammaproteobacteria</taxon>
        <taxon>Cellvibrionales</taxon>
        <taxon>Porticoccaceae</taxon>
        <taxon>SAR92 clade</taxon>
    </lineage>
</organism>
<evidence type="ECO:0000313" key="1">
    <source>
        <dbReference type="EMBL" id="UVW34890.1"/>
    </source>
</evidence>